<dbReference type="PANTHER" id="PTHR47331">
    <property type="entry name" value="PHD-TYPE DOMAIN-CONTAINING PROTEIN"/>
    <property type="match status" value="1"/>
</dbReference>
<reference evidence="2 3" key="1">
    <citation type="journal article" date="2019" name="Sci. Rep.">
        <title>Orb-weaving spider Araneus ventricosus genome elucidates the spidroin gene catalogue.</title>
        <authorList>
            <person name="Kono N."/>
            <person name="Nakamura H."/>
            <person name="Ohtoshi R."/>
            <person name="Moran D.A.P."/>
            <person name="Shinohara A."/>
            <person name="Yoshida Y."/>
            <person name="Fujiwara M."/>
            <person name="Mori M."/>
            <person name="Tomita M."/>
            <person name="Arakawa K."/>
        </authorList>
    </citation>
    <scope>NUCLEOTIDE SEQUENCE [LARGE SCALE GENOMIC DNA]</scope>
</reference>
<feature type="compositionally biased region" description="Low complexity" evidence="1">
    <location>
        <begin position="43"/>
        <end position="53"/>
    </location>
</feature>
<name>A0A4Y2UGX0_ARAVE</name>
<evidence type="ECO:0000256" key="1">
    <source>
        <dbReference type="SAM" id="MobiDB-lite"/>
    </source>
</evidence>
<evidence type="ECO:0000313" key="3">
    <source>
        <dbReference type="Proteomes" id="UP000499080"/>
    </source>
</evidence>
<dbReference type="EMBL" id="BGPR01035845">
    <property type="protein sequence ID" value="GBO10860.1"/>
    <property type="molecule type" value="Genomic_DNA"/>
</dbReference>
<feature type="region of interest" description="Disordered" evidence="1">
    <location>
        <begin position="28"/>
        <end position="53"/>
    </location>
</feature>
<dbReference type="AlphaFoldDB" id="A0A4Y2UGX0"/>
<dbReference type="Proteomes" id="UP000499080">
    <property type="component" value="Unassembled WGS sequence"/>
</dbReference>
<gene>
    <name evidence="2" type="ORF">AVEN_256842_1</name>
</gene>
<sequence>MLSVRCKNCSLKHHTLLHDYSKNYKPLAPPSQNVQTLEKGEPSSATSLSYSGTSDSGNILLCTTIVKVKDSMGKWQNCRVLLDSANQMSLISEECCTNLELSRNSSSHTIICTGNQIVRNSDSFVKLEFTFLLHPETYFVNTLIIRSLTTNLTNFHMSHYHWNHIQNLQLADPEFQISKPINIILGADISFELMRGNQIKGAKNTPYATDTKLGWVRCSFFSS</sequence>
<keyword evidence="3" id="KW-1185">Reference proteome</keyword>
<proteinExistence type="predicted"/>
<organism evidence="2 3">
    <name type="scientific">Araneus ventricosus</name>
    <name type="common">Orbweaver spider</name>
    <name type="synonym">Epeira ventricosa</name>
    <dbReference type="NCBI Taxonomy" id="182803"/>
    <lineage>
        <taxon>Eukaryota</taxon>
        <taxon>Metazoa</taxon>
        <taxon>Ecdysozoa</taxon>
        <taxon>Arthropoda</taxon>
        <taxon>Chelicerata</taxon>
        <taxon>Arachnida</taxon>
        <taxon>Araneae</taxon>
        <taxon>Araneomorphae</taxon>
        <taxon>Entelegynae</taxon>
        <taxon>Araneoidea</taxon>
        <taxon>Araneidae</taxon>
        <taxon>Araneus</taxon>
    </lineage>
</organism>
<comment type="caution">
    <text evidence="2">The sequence shown here is derived from an EMBL/GenBank/DDBJ whole genome shotgun (WGS) entry which is preliminary data.</text>
</comment>
<protein>
    <submittedName>
        <fullName evidence="2">Uncharacterized protein</fullName>
    </submittedName>
</protein>
<dbReference type="OrthoDB" id="8065733at2759"/>
<evidence type="ECO:0000313" key="2">
    <source>
        <dbReference type="EMBL" id="GBO10860.1"/>
    </source>
</evidence>
<accession>A0A4Y2UGX0</accession>
<dbReference type="PANTHER" id="PTHR47331:SF1">
    <property type="entry name" value="GAG-LIKE PROTEIN"/>
    <property type="match status" value="1"/>
</dbReference>